<dbReference type="EMBL" id="CP037452">
    <property type="protein sequence ID" value="QDV52689.1"/>
    <property type="molecule type" value="Genomic_DNA"/>
</dbReference>
<proteinExistence type="predicted"/>
<accession>A0A518IHX3</accession>
<evidence type="ECO:0000313" key="2">
    <source>
        <dbReference type="Proteomes" id="UP000318313"/>
    </source>
</evidence>
<protein>
    <submittedName>
        <fullName evidence="1">Uncharacterized protein</fullName>
    </submittedName>
</protein>
<name>A0A518IHX3_9PLAN</name>
<gene>
    <name evidence="1" type="ORF">Enr17x_47550</name>
</gene>
<keyword evidence="2" id="KW-1185">Reference proteome</keyword>
<evidence type="ECO:0000313" key="1">
    <source>
        <dbReference type="EMBL" id="QDV52689.1"/>
    </source>
</evidence>
<dbReference type="KEGG" id="gfm:Enr17x_47550"/>
<dbReference type="Proteomes" id="UP000318313">
    <property type="component" value="Chromosome"/>
</dbReference>
<sequence length="111" mass="13348">MYEFMSKPRFQIPSLRELKQARLLKLLRQNKPLSSTEWKLALAAEYRRRKRKRNRAQNRHQFQQALNKDKPDLRAEAYVFYRSILRDPNATVHEQITARERIDKLLGLDLG</sequence>
<dbReference type="RefSeq" id="WP_198000750.1">
    <property type="nucleotide sequence ID" value="NZ_CP037452.1"/>
</dbReference>
<organism evidence="1 2">
    <name type="scientific">Gimesia fumaroli</name>
    <dbReference type="NCBI Taxonomy" id="2527976"/>
    <lineage>
        <taxon>Bacteria</taxon>
        <taxon>Pseudomonadati</taxon>
        <taxon>Planctomycetota</taxon>
        <taxon>Planctomycetia</taxon>
        <taxon>Planctomycetales</taxon>
        <taxon>Planctomycetaceae</taxon>
        <taxon>Gimesia</taxon>
    </lineage>
</organism>
<dbReference type="AlphaFoldDB" id="A0A518IHX3"/>
<reference evidence="1 2" key="1">
    <citation type="submission" date="2019-03" db="EMBL/GenBank/DDBJ databases">
        <title>Deep-cultivation of Planctomycetes and their phenomic and genomic characterization uncovers novel biology.</title>
        <authorList>
            <person name="Wiegand S."/>
            <person name="Jogler M."/>
            <person name="Boedeker C."/>
            <person name="Pinto D."/>
            <person name="Vollmers J."/>
            <person name="Rivas-Marin E."/>
            <person name="Kohn T."/>
            <person name="Peeters S.H."/>
            <person name="Heuer A."/>
            <person name="Rast P."/>
            <person name="Oberbeckmann S."/>
            <person name="Bunk B."/>
            <person name="Jeske O."/>
            <person name="Meyerdierks A."/>
            <person name="Storesund J.E."/>
            <person name="Kallscheuer N."/>
            <person name="Luecker S."/>
            <person name="Lage O.M."/>
            <person name="Pohl T."/>
            <person name="Merkel B.J."/>
            <person name="Hornburger P."/>
            <person name="Mueller R.-W."/>
            <person name="Bruemmer F."/>
            <person name="Labrenz M."/>
            <person name="Spormann A.M."/>
            <person name="Op den Camp H."/>
            <person name="Overmann J."/>
            <person name="Amann R."/>
            <person name="Jetten M.S.M."/>
            <person name="Mascher T."/>
            <person name="Medema M.H."/>
            <person name="Devos D.P."/>
            <person name="Kaster A.-K."/>
            <person name="Ovreas L."/>
            <person name="Rohde M."/>
            <person name="Galperin M.Y."/>
            <person name="Jogler C."/>
        </authorList>
    </citation>
    <scope>NUCLEOTIDE SEQUENCE [LARGE SCALE GENOMIC DNA]</scope>
    <source>
        <strain evidence="1 2">Enr17</strain>
    </source>
</reference>